<keyword evidence="3" id="KW-1185">Reference proteome</keyword>
<sequence length="315" mass="36088">TDDSIQKRPGGSSLLNKIVSIFFSNTPFIDTSGTFETSIIEENDEKINGKTIKYGKPSYTEQNIVTNSLIMITHFGQTISKKVSKAPKLKLHRFFCQIDMNIVLNTKSNDEIPLYDDIKLYESSENICLEDIFKKGTYRFDDTDKNMQSHLIEENWKKITAIDIPINVNKLLKNNQSKCCDKPFWHNFRMPYGVKRVDEEKSIILYCCNRDNQTNMTSLEYNNNIIHFGKTPKFPTHFGSFLIVNKVMPMMGYDTNMDSMMNLKFTTGSAMQQLIDAVKEIINNSSNSEKPSEPEDTTDTNQTKDPLLSEGGIFN</sequence>
<reference evidence="2" key="1">
    <citation type="submission" date="2021-06" db="EMBL/GenBank/DDBJ databases">
        <authorList>
            <person name="Kallberg Y."/>
            <person name="Tangrot J."/>
            <person name="Rosling A."/>
        </authorList>
    </citation>
    <scope>NUCLEOTIDE SEQUENCE</scope>
    <source>
        <strain evidence="2">FL966</strain>
    </source>
</reference>
<proteinExistence type="predicted"/>
<dbReference type="AlphaFoldDB" id="A0A9N9PAP1"/>
<dbReference type="EMBL" id="CAJVQA010051594">
    <property type="protein sequence ID" value="CAG8822369.1"/>
    <property type="molecule type" value="Genomic_DNA"/>
</dbReference>
<evidence type="ECO:0000313" key="2">
    <source>
        <dbReference type="EMBL" id="CAG8822369.1"/>
    </source>
</evidence>
<feature type="region of interest" description="Disordered" evidence="1">
    <location>
        <begin position="285"/>
        <end position="315"/>
    </location>
</feature>
<accession>A0A9N9PAP1</accession>
<feature type="non-terminal residue" evidence="2">
    <location>
        <position position="1"/>
    </location>
</feature>
<name>A0A9N9PAP1_9GLOM</name>
<dbReference type="Proteomes" id="UP000789759">
    <property type="component" value="Unassembled WGS sequence"/>
</dbReference>
<protein>
    <submittedName>
        <fullName evidence="2">6302_t:CDS:1</fullName>
    </submittedName>
</protein>
<comment type="caution">
    <text evidence="2">The sequence shown here is derived from an EMBL/GenBank/DDBJ whole genome shotgun (WGS) entry which is preliminary data.</text>
</comment>
<organism evidence="2 3">
    <name type="scientific">Cetraspora pellucida</name>
    <dbReference type="NCBI Taxonomy" id="1433469"/>
    <lineage>
        <taxon>Eukaryota</taxon>
        <taxon>Fungi</taxon>
        <taxon>Fungi incertae sedis</taxon>
        <taxon>Mucoromycota</taxon>
        <taxon>Glomeromycotina</taxon>
        <taxon>Glomeromycetes</taxon>
        <taxon>Diversisporales</taxon>
        <taxon>Gigasporaceae</taxon>
        <taxon>Cetraspora</taxon>
    </lineage>
</organism>
<evidence type="ECO:0000256" key="1">
    <source>
        <dbReference type="SAM" id="MobiDB-lite"/>
    </source>
</evidence>
<gene>
    <name evidence="2" type="ORF">CPELLU_LOCUS19818</name>
</gene>
<evidence type="ECO:0000313" key="3">
    <source>
        <dbReference type="Proteomes" id="UP000789759"/>
    </source>
</evidence>